<dbReference type="GO" id="GO:0016987">
    <property type="term" value="F:sigma factor activity"/>
    <property type="evidence" value="ECO:0007669"/>
    <property type="project" value="UniProtKB-KW"/>
</dbReference>
<feature type="domain" description="HTH luxR-type" evidence="7">
    <location>
        <begin position="116"/>
        <end position="181"/>
    </location>
</feature>
<dbReference type="PANTHER" id="PTHR43133">
    <property type="entry name" value="RNA POLYMERASE ECF-TYPE SIGMA FACTO"/>
    <property type="match status" value="1"/>
</dbReference>
<dbReference type="Pfam" id="PF08281">
    <property type="entry name" value="Sigma70_r4_2"/>
    <property type="match status" value="1"/>
</dbReference>
<evidence type="ECO:0000256" key="6">
    <source>
        <dbReference type="ARBA" id="ARBA00024701"/>
    </source>
</evidence>
<dbReference type="InterPro" id="IPR036388">
    <property type="entry name" value="WH-like_DNA-bd_sf"/>
</dbReference>
<organism evidence="8 9">
    <name type="scientific">Aestuariibaculum sediminum</name>
    <dbReference type="NCBI Taxonomy" id="2770637"/>
    <lineage>
        <taxon>Bacteria</taxon>
        <taxon>Pseudomonadati</taxon>
        <taxon>Bacteroidota</taxon>
        <taxon>Flavobacteriia</taxon>
        <taxon>Flavobacteriales</taxon>
        <taxon>Flavobacteriaceae</taxon>
    </lineage>
</organism>
<dbReference type="InterPro" id="IPR007627">
    <property type="entry name" value="RNA_pol_sigma70_r2"/>
</dbReference>
<dbReference type="Gene3D" id="1.10.1740.10">
    <property type="match status" value="1"/>
</dbReference>
<dbReference type="AlphaFoldDB" id="A0A8J6QEW9"/>
<dbReference type="SUPFAM" id="SSF46894">
    <property type="entry name" value="C-terminal effector domain of the bipartite response regulators"/>
    <property type="match status" value="1"/>
</dbReference>
<dbReference type="Gene3D" id="1.10.10.10">
    <property type="entry name" value="Winged helix-like DNA-binding domain superfamily/Winged helix DNA-binding domain"/>
    <property type="match status" value="1"/>
</dbReference>
<keyword evidence="3" id="KW-0805">Transcription regulation</keyword>
<dbReference type="GO" id="GO:0003677">
    <property type="term" value="F:DNA binding"/>
    <property type="evidence" value="ECO:0007669"/>
    <property type="project" value="InterPro"/>
</dbReference>
<evidence type="ECO:0000256" key="4">
    <source>
        <dbReference type="ARBA" id="ARBA00023082"/>
    </source>
</evidence>
<gene>
    <name evidence="8" type="ORF">ICJ83_00675</name>
</gene>
<reference evidence="8 9" key="1">
    <citation type="submission" date="2020-09" db="EMBL/GenBank/DDBJ databases">
        <title>TT11 complete genome.</title>
        <authorList>
            <person name="Wu Z."/>
        </authorList>
    </citation>
    <scope>NUCLEOTIDE SEQUENCE [LARGE SCALE GENOMIC DNA]</scope>
    <source>
        <strain evidence="8 9">TT11</strain>
    </source>
</reference>
<dbReference type="RefSeq" id="WP_188228444.1">
    <property type="nucleotide sequence ID" value="NZ_JACVXB010000001.1"/>
</dbReference>
<evidence type="ECO:0000256" key="1">
    <source>
        <dbReference type="ARBA" id="ARBA00007788"/>
    </source>
</evidence>
<evidence type="ECO:0000313" key="8">
    <source>
        <dbReference type="EMBL" id="MBD0830634.1"/>
    </source>
</evidence>
<dbReference type="Pfam" id="PF04542">
    <property type="entry name" value="Sigma70_r2"/>
    <property type="match status" value="1"/>
</dbReference>
<dbReference type="SMART" id="SM00421">
    <property type="entry name" value="HTH_LUXR"/>
    <property type="match status" value="1"/>
</dbReference>
<accession>A0A8J6QEW9</accession>
<evidence type="ECO:0000256" key="2">
    <source>
        <dbReference type="ARBA" id="ARBA00021245"/>
    </source>
</evidence>
<name>A0A8J6QEW9_9FLAO</name>
<keyword evidence="4" id="KW-0731">Sigma factor</keyword>
<evidence type="ECO:0000256" key="5">
    <source>
        <dbReference type="ARBA" id="ARBA00023163"/>
    </source>
</evidence>
<dbReference type="InterPro" id="IPR039425">
    <property type="entry name" value="RNA_pol_sigma-70-like"/>
</dbReference>
<dbReference type="InterPro" id="IPR000792">
    <property type="entry name" value="Tscrpt_reg_LuxR_C"/>
</dbReference>
<dbReference type="InterPro" id="IPR013325">
    <property type="entry name" value="RNA_pol_sigma_r2"/>
</dbReference>
<keyword evidence="9" id="KW-1185">Reference proteome</keyword>
<dbReference type="EMBL" id="JACVXB010000001">
    <property type="protein sequence ID" value="MBD0830634.1"/>
    <property type="molecule type" value="Genomic_DNA"/>
</dbReference>
<comment type="caution">
    <text evidence="8">The sequence shown here is derived from an EMBL/GenBank/DDBJ whole genome shotgun (WGS) entry which is preliminary data.</text>
</comment>
<protein>
    <recommendedName>
        <fullName evidence="2">RNA polymerase sigma factor SigS</fullName>
    </recommendedName>
</protein>
<dbReference type="InterPro" id="IPR013249">
    <property type="entry name" value="RNA_pol_sigma70_r4_t2"/>
</dbReference>
<keyword evidence="5" id="KW-0804">Transcription</keyword>
<dbReference type="PROSITE" id="PS00622">
    <property type="entry name" value="HTH_LUXR_1"/>
    <property type="match status" value="1"/>
</dbReference>
<dbReference type="Proteomes" id="UP000600588">
    <property type="component" value="Unassembled WGS sequence"/>
</dbReference>
<proteinExistence type="inferred from homology"/>
<dbReference type="InterPro" id="IPR016032">
    <property type="entry name" value="Sig_transdc_resp-reg_C-effctor"/>
</dbReference>
<evidence type="ECO:0000256" key="3">
    <source>
        <dbReference type="ARBA" id="ARBA00023015"/>
    </source>
</evidence>
<sequence>MRVSGKTIQFNSKEFNEIFERLFPSMCMLAARILKSQDKGKDVAQEAFVKLWQKDNEEFSSEKALQAYLYVLVKNACISQIRKEKNIKNTSIDEGLTVVQKSFLNEILREETYSLLHEAIKDLSPQAEQVVKLTLDGYRNQDIATELEITINSVKTVKKRAYSKLRQTLGIQFVMMFISDFYKYI</sequence>
<dbReference type="PROSITE" id="PS50043">
    <property type="entry name" value="HTH_LUXR_2"/>
    <property type="match status" value="1"/>
</dbReference>
<dbReference type="GO" id="GO:0006352">
    <property type="term" value="P:DNA-templated transcription initiation"/>
    <property type="evidence" value="ECO:0007669"/>
    <property type="project" value="InterPro"/>
</dbReference>
<comment type="function">
    <text evidence="6">Sigma factors are initiation factors that promote the attachment of RNA polymerase to specific initiation sites and are then released. Sigma-S contributes to the protection against external stress, thus playing a role in cellular fitness and survival.</text>
</comment>
<evidence type="ECO:0000313" key="9">
    <source>
        <dbReference type="Proteomes" id="UP000600588"/>
    </source>
</evidence>
<dbReference type="PANTHER" id="PTHR43133:SF46">
    <property type="entry name" value="RNA POLYMERASE SIGMA-70 FACTOR ECF SUBFAMILY"/>
    <property type="match status" value="1"/>
</dbReference>
<comment type="similarity">
    <text evidence="1">Belongs to the sigma-70 factor family.</text>
</comment>
<evidence type="ECO:0000259" key="7">
    <source>
        <dbReference type="PROSITE" id="PS50043"/>
    </source>
</evidence>
<dbReference type="NCBIfam" id="TIGR02937">
    <property type="entry name" value="sigma70-ECF"/>
    <property type="match status" value="1"/>
</dbReference>
<dbReference type="SUPFAM" id="SSF88946">
    <property type="entry name" value="Sigma2 domain of RNA polymerase sigma factors"/>
    <property type="match status" value="1"/>
</dbReference>
<dbReference type="InterPro" id="IPR014284">
    <property type="entry name" value="RNA_pol_sigma-70_dom"/>
</dbReference>